<organism evidence="1 2">
    <name type="scientific">Ixodes persulcatus</name>
    <name type="common">Taiga tick</name>
    <dbReference type="NCBI Taxonomy" id="34615"/>
    <lineage>
        <taxon>Eukaryota</taxon>
        <taxon>Metazoa</taxon>
        <taxon>Ecdysozoa</taxon>
        <taxon>Arthropoda</taxon>
        <taxon>Chelicerata</taxon>
        <taxon>Arachnida</taxon>
        <taxon>Acari</taxon>
        <taxon>Parasitiformes</taxon>
        <taxon>Ixodida</taxon>
        <taxon>Ixodoidea</taxon>
        <taxon>Ixodidae</taxon>
        <taxon>Ixodinae</taxon>
        <taxon>Ixodes</taxon>
    </lineage>
</organism>
<comment type="caution">
    <text evidence="1">The sequence shown here is derived from an EMBL/GenBank/DDBJ whole genome shotgun (WGS) entry which is preliminary data.</text>
</comment>
<evidence type="ECO:0000313" key="1">
    <source>
        <dbReference type="EMBL" id="KAG0428596.1"/>
    </source>
</evidence>
<keyword evidence="2" id="KW-1185">Reference proteome</keyword>
<dbReference type="EMBL" id="JABSTQ010009506">
    <property type="protein sequence ID" value="KAG0428596.1"/>
    <property type="molecule type" value="Genomic_DNA"/>
</dbReference>
<dbReference type="Proteomes" id="UP000805193">
    <property type="component" value="Unassembled WGS sequence"/>
</dbReference>
<accession>A0AC60Q4B3</accession>
<name>A0AC60Q4B3_IXOPE</name>
<protein>
    <submittedName>
        <fullName evidence="1">Uncharacterized protein</fullName>
    </submittedName>
</protein>
<proteinExistence type="predicted"/>
<reference evidence="1 2" key="1">
    <citation type="journal article" date="2020" name="Cell">
        <title>Large-Scale Comparative Analyses of Tick Genomes Elucidate Their Genetic Diversity and Vector Capacities.</title>
        <authorList>
            <consortium name="Tick Genome and Microbiome Consortium (TIGMIC)"/>
            <person name="Jia N."/>
            <person name="Wang J."/>
            <person name="Shi W."/>
            <person name="Du L."/>
            <person name="Sun Y."/>
            <person name="Zhan W."/>
            <person name="Jiang J.F."/>
            <person name="Wang Q."/>
            <person name="Zhang B."/>
            <person name="Ji P."/>
            <person name="Bell-Sakyi L."/>
            <person name="Cui X.M."/>
            <person name="Yuan T.T."/>
            <person name="Jiang B.G."/>
            <person name="Yang W.F."/>
            <person name="Lam T.T."/>
            <person name="Chang Q.C."/>
            <person name="Ding S.J."/>
            <person name="Wang X.J."/>
            <person name="Zhu J.G."/>
            <person name="Ruan X.D."/>
            <person name="Zhao L."/>
            <person name="Wei J.T."/>
            <person name="Ye R.Z."/>
            <person name="Que T.C."/>
            <person name="Du C.H."/>
            <person name="Zhou Y.H."/>
            <person name="Cheng J.X."/>
            <person name="Dai P.F."/>
            <person name="Guo W.B."/>
            <person name="Han X.H."/>
            <person name="Huang E.J."/>
            <person name="Li L.F."/>
            <person name="Wei W."/>
            <person name="Gao Y.C."/>
            <person name="Liu J.Z."/>
            <person name="Shao H.Z."/>
            <person name="Wang X."/>
            <person name="Wang C.C."/>
            <person name="Yang T.C."/>
            <person name="Huo Q.B."/>
            <person name="Li W."/>
            <person name="Chen H.Y."/>
            <person name="Chen S.E."/>
            <person name="Zhou L.G."/>
            <person name="Ni X.B."/>
            <person name="Tian J.H."/>
            <person name="Sheng Y."/>
            <person name="Liu T."/>
            <person name="Pan Y.S."/>
            <person name="Xia L.Y."/>
            <person name="Li J."/>
            <person name="Zhao F."/>
            <person name="Cao W.C."/>
        </authorList>
    </citation>
    <scope>NUCLEOTIDE SEQUENCE [LARGE SCALE GENOMIC DNA]</scope>
    <source>
        <strain evidence="1">Iper-2018</strain>
    </source>
</reference>
<gene>
    <name evidence="1" type="ORF">HPB47_024430</name>
</gene>
<evidence type="ECO:0000313" key="2">
    <source>
        <dbReference type="Proteomes" id="UP000805193"/>
    </source>
</evidence>
<sequence length="141" mass="15489">MRSADSSDTAVARLWRLASAAEDKCFVETAIRETQLCSNVFKKHVTDKTFNASDPKDLKEACCSVDRLERCFQAAAFNSGCKEEVSVLVSSLINVARNLLGNVYKTKCKYYNCNSAAAPSASALALLPLLALTFFNYMRAL</sequence>